<name>A0ABS3J6X0_9HYPH</name>
<dbReference type="NCBIfam" id="TIGR01439">
    <property type="entry name" value="lp_hng_hel_AbrB"/>
    <property type="match status" value="1"/>
</dbReference>
<evidence type="ECO:0000313" key="2">
    <source>
        <dbReference type="EMBL" id="MBO0905414.1"/>
    </source>
</evidence>
<dbReference type="SMART" id="SM00966">
    <property type="entry name" value="SpoVT_AbrB"/>
    <property type="match status" value="1"/>
</dbReference>
<accession>A0ABS3J6X0</accession>
<proteinExistence type="predicted"/>
<sequence>MTSVTRVSEEGQIFLPSEVSTTQGWDSGTELEVVERGGEVVLRPRSFRRTVFPPITLEQFLAAVPKYDGPLVTDEMMEAGLAEEAKRRWRDKCG</sequence>
<keyword evidence="2" id="KW-0238">DNA-binding</keyword>
<protein>
    <submittedName>
        <fullName evidence="2">AbrB/MazE/SpoVT family DNA-binding domain-containing protein</fullName>
    </submittedName>
</protein>
<dbReference type="RefSeq" id="WP_207352047.1">
    <property type="nucleotide sequence ID" value="NZ_JAFMPY010000021.1"/>
</dbReference>
<gene>
    <name evidence="2" type="ORF">J1C47_17355</name>
</gene>
<dbReference type="GO" id="GO:0003677">
    <property type="term" value="F:DNA binding"/>
    <property type="evidence" value="ECO:0007669"/>
    <property type="project" value="UniProtKB-KW"/>
</dbReference>
<dbReference type="Proteomes" id="UP000664288">
    <property type="component" value="Unassembled WGS sequence"/>
</dbReference>
<dbReference type="Pfam" id="PF04014">
    <property type="entry name" value="MazE_antitoxin"/>
    <property type="match status" value="1"/>
</dbReference>
<dbReference type="InterPro" id="IPR007159">
    <property type="entry name" value="SpoVT-AbrB_dom"/>
</dbReference>
<dbReference type="EMBL" id="JAFMPY010000021">
    <property type="protein sequence ID" value="MBO0905414.1"/>
    <property type="molecule type" value="Genomic_DNA"/>
</dbReference>
<evidence type="ECO:0000259" key="1">
    <source>
        <dbReference type="SMART" id="SM00966"/>
    </source>
</evidence>
<organism evidence="2 3">
    <name type="scientific">Jiella sonneratiae</name>
    <dbReference type="NCBI Taxonomy" id="2816856"/>
    <lineage>
        <taxon>Bacteria</taxon>
        <taxon>Pseudomonadati</taxon>
        <taxon>Pseudomonadota</taxon>
        <taxon>Alphaproteobacteria</taxon>
        <taxon>Hyphomicrobiales</taxon>
        <taxon>Aurantimonadaceae</taxon>
        <taxon>Jiella</taxon>
    </lineage>
</organism>
<dbReference type="InterPro" id="IPR037914">
    <property type="entry name" value="SpoVT-AbrB_sf"/>
</dbReference>
<dbReference type="Gene3D" id="2.10.260.10">
    <property type="match status" value="1"/>
</dbReference>
<evidence type="ECO:0000313" key="3">
    <source>
        <dbReference type="Proteomes" id="UP000664288"/>
    </source>
</evidence>
<dbReference type="SUPFAM" id="SSF89447">
    <property type="entry name" value="AbrB/MazE/MraZ-like"/>
    <property type="match status" value="1"/>
</dbReference>
<comment type="caution">
    <text evidence="2">The sequence shown here is derived from an EMBL/GenBank/DDBJ whole genome shotgun (WGS) entry which is preliminary data.</text>
</comment>
<feature type="domain" description="SpoVT-AbrB" evidence="1">
    <location>
        <begin position="5"/>
        <end position="50"/>
    </location>
</feature>
<keyword evidence="3" id="KW-1185">Reference proteome</keyword>
<reference evidence="2 3" key="1">
    <citation type="submission" date="2021-03" db="EMBL/GenBank/DDBJ databases">
        <title>Whole genome sequence of Jiella sp. MQZ13P-4.</title>
        <authorList>
            <person name="Tuo L."/>
        </authorList>
    </citation>
    <scope>NUCLEOTIDE SEQUENCE [LARGE SCALE GENOMIC DNA]</scope>
    <source>
        <strain evidence="2 3">MQZ13P-4</strain>
    </source>
</reference>